<proteinExistence type="predicted"/>
<reference evidence="3 5" key="1">
    <citation type="submission" date="2023-02" db="EMBL/GenBank/DDBJ databases">
        <title>Pseudomonas chrutzelriedensis sp. nov., a potently antifungal strain isolated from moss.</title>
        <authorList>
            <person name="Schnyder A."/>
            <person name="Kalawong R."/>
            <person name="Eberl L."/>
            <person name="Agnoli K."/>
        </authorList>
    </citation>
    <scope>NUCLEOTIDE SEQUENCE [LARGE SCALE GENOMIC DNA]</scope>
    <source>
        <strain evidence="3 5">681</strain>
    </source>
</reference>
<accession>A0ABT6QFZ9</accession>
<dbReference type="InterPro" id="IPR041229">
    <property type="entry name" value="HEPN_Apea"/>
</dbReference>
<dbReference type="Pfam" id="PF18862">
    <property type="entry name" value="ApeA_NTD1"/>
    <property type="match status" value="1"/>
</dbReference>
<organism evidence="3 5">
    <name type="scientific">Pseudomonas fungipugnans</name>
    <dbReference type="NCBI Taxonomy" id="3024217"/>
    <lineage>
        <taxon>Bacteria</taxon>
        <taxon>Pseudomonadati</taxon>
        <taxon>Pseudomonadota</taxon>
        <taxon>Gammaproteobacteria</taxon>
        <taxon>Pseudomonadales</taxon>
        <taxon>Pseudomonadaceae</taxon>
        <taxon>Pseudomonas</taxon>
    </lineage>
</organism>
<dbReference type="Pfam" id="PF18739">
    <property type="entry name" value="HEPN_Apea"/>
    <property type="match status" value="1"/>
</dbReference>
<evidence type="ECO:0000259" key="1">
    <source>
        <dbReference type="Pfam" id="PF18739"/>
    </source>
</evidence>
<comment type="caution">
    <text evidence="3">The sequence shown here is derived from an EMBL/GenBank/DDBJ whole genome shotgun (WGS) entry which is preliminary data.</text>
</comment>
<evidence type="ECO:0008006" key="6">
    <source>
        <dbReference type="Google" id="ProtNLM"/>
    </source>
</evidence>
<dbReference type="Proteomes" id="UP001159100">
    <property type="component" value="Unassembled WGS sequence"/>
</dbReference>
<dbReference type="EMBL" id="JARBWL010000001">
    <property type="protein sequence ID" value="MDI2589824.1"/>
    <property type="molecule type" value="Genomic_DNA"/>
</dbReference>
<gene>
    <name evidence="3" type="ORF">POF45_00040</name>
    <name evidence="4" type="ORF">POF45_14955</name>
</gene>
<sequence length="406" mass="46813">MNKSVESTETPAQILNGVFWVPVKLDRKIPGEIKIQHDGSFILTTQKAFSRDDCIIEDTVYGELDSGEAVSIHKAMYHQKAFGVGEIPPSTLSSPILFIGNTYLKSKESIKGTNFEFEIKGLAPWFEDASSLEGSYETTLMFSGFKINLRYSPAKENSPTKSTIISPRPATIEQFQTVLHRAVTFISFATGKILLQGKTEITDGQEKWCLYYKPAFFSSRIEEENPPLFGSTLAQLQHRFNSWNKLYNKILPLIILYFLPKISESDLNTKYLLRAQLIEALHKKLENNNEMDYFERVREVVSRQKYKALLFRVKSEEAQVIEGLCRDITRSRNYFTHYSREQPPAAANAENLPFLYSKIDIIIDLFLLDKLGFDGAHFKKIQTDSISDRFERKKKLEQFLNNRRYY</sequence>
<evidence type="ECO:0000313" key="5">
    <source>
        <dbReference type="Proteomes" id="UP001159100"/>
    </source>
</evidence>
<evidence type="ECO:0000313" key="3">
    <source>
        <dbReference type="EMBL" id="MDI2589824.1"/>
    </source>
</evidence>
<evidence type="ECO:0000313" key="4">
    <source>
        <dbReference type="EMBL" id="MDI2592714.1"/>
    </source>
</evidence>
<name>A0ABT6QFZ9_9PSED</name>
<feature type="domain" description="ApeA N-terminal" evidence="2">
    <location>
        <begin position="16"/>
        <end position="242"/>
    </location>
</feature>
<dbReference type="InterPro" id="IPR041223">
    <property type="entry name" value="ApeA_NTD"/>
</dbReference>
<keyword evidence="5" id="KW-1185">Reference proteome</keyword>
<feature type="domain" description="Apea-like HEPN" evidence="1">
    <location>
        <begin position="275"/>
        <end position="374"/>
    </location>
</feature>
<evidence type="ECO:0000259" key="2">
    <source>
        <dbReference type="Pfam" id="PF18862"/>
    </source>
</evidence>
<dbReference type="RefSeq" id="WP_282314679.1">
    <property type="nucleotide sequence ID" value="NZ_JARBWL010000001.1"/>
</dbReference>
<protein>
    <recommendedName>
        <fullName evidence="6">ApeA N-terminal domain-containing protein</fullName>
    </recommendedName>
</protein>
<dbReference type="EMBL" id="JARBWL010000001">
    <property type="protein sequence ID" value="MDI2592714.1"/>
    <property type="molecule type" value="Genomic_DNA"/>
</dbReference>